<proteinExistence type="predicted"/>
<organism evidence="1 2">
    <name type="scientific">Bacillus phage Hoody T</name>
    <dbReference type="NCBI Taxonomy" id="1486660"/>
    <lineage>
        <taxon>Viruses</taxon>
        <taxon>Duplodnaviria</taxon>
        <taxon>Heunggongvirae</taxon>
        <taxon>Uroviricota</taxon>
        <taxon>Caudoviricetes</taxon>
        <taxon>Herelleviridae</taxon>
        <taxon>Bastillevirinae</taxon>
        <taxon>Bastillevirus</taxon>
        <taxon>Bastillevirus hoodyT</taxon>
    </lineage>
</organism>
<reference evidence="2" key="1">
    <citation type="submission" date="2014-09" db="EMBL/GenBank/DDBJ databases">
        <authorList>
            <person name="Sauder A.B."/>
            <person name="McKenzie Q.R."/>
            <person name="Temple L.M."/>
            <person name="Alexis B.K."/>
            <person name="Al-Atrache Z."/>
            <person name="Lewis L.O."/>
            <person name="Loesser-Casey K.E."/>
            <person name="Mitchell K.J."/>
        </authorList>
    </citation>
    <scope>NUCLEOTIDE SEQUENCE [LARGE SCALE GENOMIC DNA]</scope>
</reference>
<dbReference type="EMBL" id="KJ489400">
    <property type="protein sequence ID" value="AHZ10345.1"/>
    <property type="molecule type" value="Genomic_DNA"/>
</dbReference>
<sequence length="65" mass="7942">MVCMESKWEDAGYDFEYNTYVIAYCPKCDKEETVKEETWHKYLIKRAIKRRYQKEMAKNVVEHKG</sequence>
<protein>
    <submittedName>
        <fullName evidence="1">Uncharacterized protein</fullName>
    </submittedName>
</protein>
<dbReference type="KEGG" id="vg:19525095"/>
<evidence type="ECO:0000313" key="1">
    <source>
        <dbReference type="EMBL" id="AHZ10345.1"/>
    </source>
</evidence>
<dbReference type="Proteomes" id="UP000026905">
    <property type="component" value="Segment"/>
</dbReference>
<evidence type="ECO:0000313" key="2">
    <source>
        <dbReference type="Proteomes" id="UP000026905"/>
    </source>
</evidence>
<name>A0A024B1L6_9CAUD</name>
<accession>A0A024B1L6</accession>
<dbReference type="RefSeq" id="YP_009035230.1">
    <property type="nucleotide sequence ID" value="NC_024205.1"/>
</dbReference>
<keyword evidence="2" id="KW-1185">Reference proteome</keyword>
<dbReference type="GeneID" id="19525095"/>